<accession>A0A6S6PQU4</accession>
<gene>
    <name evidence="1" type="ORF">AAJCM20276_20980</name>
</gene>
<evidence type="ECO:0000313" key="2">
    <source>
        <dbReference type="Proteomes" id="UP000515220"/>
    </source>
</evidence>
<proteinExistence type="predicted"/>
<evidence type="ECO:0000313" key="1">
    <source>
        <dbReference type="EMBL" id="BCI67474.1"/>
    </source>
</evidence>
<reference evidence="1 2" key="1">
    <citation type="submission" date="2020-07" db="EMBL/GenBank/DDBJ databases">
        <title>Complete Genome Sequence of an acetic acid bacterium, Acetobacter aceti JCM20276.</title>
        <authorList>
            <person name="Hirose Y."/>
            <person name="Mihara H."/>
        </authorList>
    </citation>
    <scope>NUCLEOTIDE SEQUENCE [LARGE SCALE GENOMIC DNA]</scope>
    <source>
        <strain evidence="1 2">JCM20276</strain>
    </source>
</reference>
<dbReference type="AlphaFoldDB" id="A0A6S6PQU4"/>
<dbReference type="EMBL" id="AP023326">
    <property type="protein sequence ID" value="BCI67474.1"/>
    <property type="molecule type" value="Genomic_DNA"/>
</dbReference>
<dbReference type="Proteomes" id="UP000515220">
    <property type="component" value="Chromosome"/>
</dbReference>
<protein>
    <submittedName>
        <fullName evidence="1">Uncharacterized protein</fullName>
    </submittedName>
</protein>
<organism evidence="1 2">
    <name type="scientific">Acetobacter aceti</name>
    <dbReference type="NCBI Taxonomy" id="435"/>
    <lineage>
        <taxon>Bacteria</taxon>
        <taxon>Pseudomonadati</taxon>
        <taxon>Pseudomonadota</taxon>
        <taxon>Alphaproteobacteria</taxon>
        <taxon>Acetobacterales</taxon>
        <taxon>Acetobacteraceae</taxon>
        <taxon>Acetobacter</taxon>
        <taxon>Acetobacter subgen. Acetobacter</taxon>
    </lineage>
</organism>
<sequence>MLSTANQLPALQKEKRNQTVLCQTEAVQRHCNALQQAGYTFLAVVQRAAAIIGINWRHVLRPW</sequence>
<name>A0A6S6PQU4_ACEAC</name>